<dbReference type="GO" id="GO:0045944">
    <property type="term" value="P:positive regulation of transcription by RNA polymerase II"/>
    <property type="evidence" value="ECO:0007669"/>
    <property type="project" value="TreeGrafter"/>
</dbReference>
<dbReference type="InterPro" id="IPR001723">
    <property type="entry name" value="Nuclear_hrmn_rcpt"/>
</dbReference>
<keyword evidence="3" id="KW-0963">Cytoplasm</keyword>
<dbReference type="PROSITE" id="PS51843">
    <property type="entry name" value="NR_LBD"/>
    <property type="match status" value="1"/>
</dbReference>
<dbReference type="CDD" id="cd07156">
    <property type="entry name" value="NR_DBD_VDR_like"/>
    <property type="match status" value="1"/>
</dbReference>
<dbReference type="PANTHER" id="PTHR24082">
    <property type="entry name" value="NUCLEAR HORMONE RECEPTOR"/>
    <property type="match status" value="1"/>
</dbReference>
<evidence type="ECO:0000256" key="15">
    <source>
        <dbReference type="ARBA" id="ARBA00023212"/>
    </source>
</evidence>
<keyword evidence="8 20" id="KW-0862">Zinc</keyword>
<feature type="region of interest" description="Disordered" evidence="21">
    <location>
        <begin position="44"/>
        <end position="73"/>
    </location>
</feature>
<dbReference type="Pfam" id="PF00105">
    <property type="entry name" value="zf-C4"/>
    <property type="match status" value="1"/>
</dbReference>
<dbReference type="FunFam" id="3.30.50.10:FF:000139">
    <property type="entry name" value="Estrogen receptor beta a variant b"/>
    <property type="match status" value="1"/>
</dbReference>
<keyword evidence="6 20" id="KW-0479">Metal-binding</keyword>
<keyword evidence="10" id="KW-0446">Lipid-binding</keyword>
<keyword evidence="4" id="KW-0597">Phosphoprotein</keyword>
<dbReference type="InterPro" id="IPR035500">
    <property type="entry name" value="NHR-like_dom_sf"/>
</dbReference>
<dbReference type="GO" id="GO:0005496">
    <property type="term" value="F:steroid binding"/>
    <property type="evidence" value="ECO:0007669"/>
    <property type="project" value="UniProtKB-KW"/>
</dbReference>
<dbReference type="GO" id="GO:0000122">
    <property type="term" value="P:negative regulation of transcription by RNA polymerase II"/>
    <property type="evidence" value="ECO:0007669"/>
    <property type="project" value="TreeGrafter"/>
</dbReference>
<keyword evidence="9 20" id="KW-0805">Transcription regulation</keyword>
<dbReference type="GO" id="GO:0005856">
    <property type="term" value="C:cytoskeleton"/>
    <property type="evidence" value="ECO:0007669"/>
    <property type="project" value="UniProtKB-SubCell"/>
</dbReference>
<dbReference type="Gene3D" id="1.10.565.10">
    <property type="entry name" value="Retinoid X Receptor"/>
    <property type="match status" value="2"/>
</dbReference>
<dbReference type="SUPFAM" id="SSF57716">
    <property type="entry name" value="Glucocorticoid receptor-like (DNA-binding domain)"/>
    <property type="match status" value="1"/>
</dbReference>
<evidence type="ECO:0000256" key="11">
    <source>
        <dbReference type="ARBA" id="ARBA00023125"/>
    </source>
</evidence>
<dbReference type="InterPro" id="IPR000536">
    <property type="entry name" value="Nucl_hrmn_rcpt_lig-bd"/>
</dbReference>
<comment type="similarity">
    <text evidence="2">Belongs to the nuclear hormone receptor family. NR3 subfamily.</text>
</comment>
<feature type="domain" description="Nuclear receptor" evidence="22">
    <location>
        <begin position="77"/>
        <end position="152"/>
    </location>
</feature>
<organism evidence="24 25">
    <name type="scientific">Chelonia mydas</name>
    <name type="common">Green sea-turtle</name>
    <name type="synonym">Chelonia agassizi</name>
    <dbReference type="NCBI Taxonomy" id="8469"/>
    <lineage>
        <taxon>Eukaryota</taxon>
        <taxon>Metazoa</taxon>
        <taxon>Chordata</taxon>
        <taxon>Craniata</taxon>
        <taxon>Vertebrata</taxon>
        <taxon>Euteleostomi</taxon>
        <taxon>Archelosauria</taxon>
        <taxon>Testudinata</taxon>
        <taxon>Testudines</taxon>
        <taxon>Cryptodira</taxon>
        <taxon>Durocryptodira</taxon>
        <taxon>Americhelydia</taxon>
        <taxon>Chelonioidea</taxon>
        <taxon>Cheloniidae</taxon>
        <taxon>Chelonia</taxon>
    </lineage>
</organism>
<keyword evidence="25" id="KW-1185">Reference proteome</keyword>
<evidence type="ECO:0000256" key="21">
    <source>
        <dbReference type="SAM" id="MobiDB-lite"/>
    </source>
</evidence>
<keyword evidence="15" id="KW-0206">Cytoskeleton</keyword>
<feature type="domain" description="NR LBD" evidence="23">
    <location>
        <begin position="266"/>
        <end position="537"/>
    </location>
</feature>
<keyword evidence="7 20" id="KW-0863">Zinc-finger</keyword>
<dbReference type="PRINTS" id="PR00398">
    <property type="entry name" value="STRDHORMONER"/>
</dbReference>
<dbReference type="eggNOG" id="KOG3575">
    <property type="taxonomic scope" value="Eukaryota"/>
</dbReference>
<evidence type="ECO:0000256" key="9">
    <source>
        <dbReference type="ARBA" id="ARBA00023015"/>
    </source>
</evidence>
<dbReference type="STRING" id="8469.M7ANR0"/>
<evidence type="ECO:0000313" key="25">
    <source>
        <dbReference type="Proteomes" id="UP000031443"/>
    </source>
</evidence>
<keyword evidence="5" id="KW-0754">Steroid-binding</keyword>
<dbReference type="SMART" id="SM00430">
    <property type="entry name" value="HOLI"/>
    <property type="match status" value="1"/>
</dbReference>
<evidence type="ECO:0000256" key="2">
    <source>
        <dbReference type="ARBA" id="ARBA00005413"/>
    </source>
</evidence>
<evidence type="ECO:0000256" key="20">
    <source>
        <dbReference type="RuleBase" id="RU004334"/>
    </source>
</evidence>
<dbReference type="AlphaFoldDB" id="M7ANR0"/>
<keyword evidence="11 20" id="KW-0238">DNA-binding</keyword>
<evidence type="ECO:0000256" key="6">
    <source>
        <dbReference type="ARBA" id="ARBA00022723"/>
    </source>
</evidence>
<protein>
    <recommendedName>
        <fullName evidence="18">Nuclear receptor subfamily 1 group I member 3</fullName>
    </recommendedName>
    <alternativeName>
        <fullName evidence="19">Constitutive androstane receptor</fullName>
    </alternativeName>
</protein>
<dbReference type="GO" id="GO:0004879">
    <property type="term" value="F:nuclear receptor activity"/>
    <property type="evidence" value="ECO:0007669"/>
    <property type="project" value="TreeGrafter"/>
</dbReference>
<accession>M7ANR0</accession>
<evidence type="ECO:0000259" key="23">
    <source>
        <dbReference type="PROSITE" id="PS51843"/>
    </source>
</evidence>
<dbReference type="EMBL" id="KB582551">
    <property type="protein sequence ID" value="EMP26189.1"/>
    <property type="molecule type" value="Genomic_DNA"/>
</dbReference>
<dbReference type="GO" id="GO:0030154">
    <property type="term" value="P:cell differentiation"/>
    <property type="evidence" value="ECO:0007669"/>
    <property type="project" value="TreeGrafter"/>
</dbReference>
<evidence type="ECO:0000256" key="5">
    <source>
        <dbReference type="ARBA" id="ARBA00022665"/>
    </source>
</evidence>
<feature type="compositionally biased region" description="Low complexity" evidence="21">
    <location>
        <begin position="51"/>
        <end position="67"/>
    </location>
</feature>
<evidence type="ECO:0000256" key="8">
    <source>
        <dbReference type="ARBA" id="ARBA00022833"/>
    </source>
</evidence>
<dbReference type="GO" id="GO:0005634">
    <property type="term" value="C:nucleus"/>
    <property type="evidence" value="ECO:0007669"/>
    <property type="project" value="UniProtKB-SubCell"/>
</dbReference>
<keyword evidence="16 20" id="KW-0539">Nucleus</keyword>
<evidence type="ECO:0000256" key="13">
    <source>
        <dbReference type="ARBA" id="ARBA00023163"/>
    </source>
</evidence>
<comment type="function">
    <text evidence="17">Binds and transactivates the retinoic acid response elements that control expression of the retinoic acid receptor beta 2 and alcohol dehydrogenase 3 genes. Transactivates both the phenobarbital responsive element module of the human CYP2B6 gene and the CYP3A4 xenobiotic response element.</text>
</comment>
<gene>
    <name evidence="24" type="ORF">UY3_16723</name>
</gene>
<evidence type="ECO:0000256" key="7">
    <source>
        <dbReference type="ARBA" id="ARBA00022771"/>
    </source>
</evidence>
<dbReference type="GO" id="GO:0008270">
    <property type="term" value="F:zinc ion binding"/>
    <property type="evidence" value="ECO:0007669"/>
    <property type="project" value="UniProtKB-KW"/>
</dbReference>
<dbReference type="Gene3D" id="3.30.50.10">
    <property type="entry name" value="Erythroid Transcription Factor GATA-1, subunit A"/>
    <property type="match status" value="1"/>
</dbReference>
<dbReference type="PANTHER" id="PTHR24082:SF231">
    <property type="entry name" value="NUCLEAR RECEPTOR SUBFAMILY 1 GROUP I MEMBER 3"/>
    <property type="match status" value="1"/>
</dbReference>
<evidence type="ECO:0000256" key="1">
    <source>
        <dbReference type="ARBA" id="ARBA00004245"/>
    </source>
</evidence>
<keyword evidence="12" id="KW-0010">Activator</keyword>
<evidence type="ECO:0000256" key="19">
    <source>
        <dbReference type="ARBA" id="ARBA00043125"/>
    </source>
</evidence>
<dbReference type="Proteomes" id="UP000031443">
    <property type="component" value="Unassembled WGS sequence"/>
</dbReference>
<dbReference type="PRINTS" id="PR00047">
    <property type="entry name" value="STROIDFINGER"/>
</dbReference>
<comment type="subcellular location">
    <subcellularLocation>
        <location evidence="1">Cytoplasm</location>
        <location evidence="1">Cytoskeleton</location>
    </subcellularLocation>
    <subcellularLocation>
        <location evidence="20">Nucleus</location>
    </subcellularLocation>
</comment>
<keyword evidence="13 20" id="KW-0804">Transcription</keyword>
<sequence>MLLRGVRAPLGSVSGLPQKKGSNPDGSRRALSCCEHISFPAMLSPSDRESSSSSSSSPSVLSLGAGSSEDREPEEEEKICAVCGDRATGYHFHVMTCEGCKGFFRRSISKGICFTCPFTHNCTITKAKRRQCQACRLQKCLAVGMRKDRLTALQHAAVEQADSPKGTVIMSEEALQMRRALRKQKQQEEELAGEPAELTEEQEQLISILIEAHKKHFDSGFSQFMHCRAHKKHFDSGFSQFMHCRVRAPAKQGRGRGGEQAELTEEQEQLISILIEAHKKHFDSGFSQFMHCRPPVRLYIHSLSPQSPQEPRVPQVLQGVSQPEEGGPLAPLQSLPEDMLPDSFSMLPHFADLSTVLIQQVIKFAKEIPAFRSLRIDDQISLLKGATLEICQIQFNTVFNEETKAWECGQHCYTIQDGALAGFQQIYLEPLLKFHISLKKLRLHEAEYVLLLAIVLFSPDHPGITQRHTVDQLQEKMALTLKSYIDQRHPLPEGRLLYAKLLLLLTELRTLKVENTRQILHIQDLTIMTPLLSEIIS</sequence>
<keyword evidence="14 20" id="KW-0675">Receptor</keyword>
<evidence type="ECO:0000256" key="16">
    <source>
        <dbReference type="ARBA" id="ARBA00023242"/>
    </source>
</evidence>
<dbReference type="PROSITE" id="PS51030">
    <property type="entry name" value="NUCLEAR_REC_DBD_2"/>
    <property type="match status" value="1"/>
</dbReference>
<evidence type="ECO:0000259" key="22">
    <source>
        <dbReference type="PROSITE" id="PS51030"/>
    </source>
</evidence>
<evidence type="ECO:0000313" key="24">
    <source>
        <dbReference type="EMBL" id="EMP26189.1"/>
    </source>
</evidence>
<proteinExistence type="inferred from homology"/>
<dbReference type="InterPro" id="IPR050234">
    <property type="entry name" value="Nuclear_hormone_rcpt_NR1"/>
</dbReference>
<name>M7ANR0_CHEMY</name>
<evidence type="ECO:0000256" key="10">
    <source>
        <dbReference type="ARBA" id="ARBA00023121"/>
    </source>
</evidence>
<reference evidence="25" key="1">
    <citation type="journal article" date="2013" name="Nat. Genet.">
        <title>The draft genomes of soft-shell turtle and green sea turtle yield insights into the development and evolution of the turtle-specific body plan.</title>
        <authorList>
            <person name="Wang Z."/>
            <person name="Pascual-Anaya J."/>
            <person name="Zadissa A."/>
            <person name="Li W."/>
            <person name="Niimura Y."/>
            <person name="Huang Z."/>
            <person name="Li C."/>
            <person name="White S."/>
            <person name="Xiong Z."/>
            <person name="Fang D."/>
            <person name="Wang B."/>
            <person name="Ming Y."/>
            <person name="Chen Y."/>
            <person name="Zheng Y."/>
            <person name="Kuraku S."/>
            <person name="Pignatelli M."/>
            <person name="Herrero J."/>
            <person name="Beal K."/>
            <person name="Nozawa M."/>
            <person name="Li Q."/>
            <person name="Wang J."/>
            <person name="Zhang H."/>
            <person name="Yu L."/>
            <person name="Shigenobu S."/>
            <person name="Wang J."/>
            <person name="Liu J."/>
            <person name="Flicek P."/>
            <person name="Searle S."/>
            <person name="Wang J."/>
            <person name="Kuratani S."/>
            <person name="Yin Y."/>
            <person name="Aken B."/>
            <person name="Zhang G."/>
            <person name="Irie N."/>
        </authorList>
    </citation>
    <scope>NUCLEOTIDE SEQUENCE [LARGE SCALE GENOMIC DNA]</scope>
</reference>
<dbReference type="SUPFAM" id="SSF48508">
    <property type="entry name" value="Nuclear receptor ligand-binding domain"/>
    <property type="match status" value="1"/>
</dbReference>
<evidence type="ECO:0000256" key="12">
    <source>
        <dbReference type="ARBA" id="ARBA00023159"/>
    </source>
</evidence>
<evidence type="ECO:0000256" key="3">
    <source>
        <dbReference type="ARBA" id="ARBA00022490"/>
    </source>
</evidence>
<dbReference type="PROSITE" id="PS00031">
    <property type="entry name" value="NUCLEAR_REC_DBD_1"/>
    <property type="match status" value="1"/>
</dbReference>
<evidence type="ECO:0000256" key="18">
    <source>
        <dbReference type="ARBA" id="ARBA00040912"/>
    </source>
</evidence>
<evidence type="ECO:0000256" key="14">
    <source>
        <dbReference type="ARBA" id="ARBA00023170"/>
    </source>
</evidence>
<dbReference type="GO" id="GO:0000978">
    <property type="term" value="F:RNA polymerase II cis-regulatory region sequence-specific DNA binding"/>
    <property type="evidence" value="ECO:0007669"/>
    <property type="project" value="TreeGrafter"/>
</dbReference>
<evidence type="ECO:0000256" key="4">
    <source>
        <dbReference type="ARBA" id="ARBA00022553"/>
    </source>
</evidence>
<dbReference type="Pfam" id="PF00104">
    <property type="entry name" value="Hormone_recep"/>
    <property type="match status" value="1"/>
</dbReference>
<dbReference type="SMART" id="SM00399">
    <property type="entry name" value="ZnF_C4"/>
    <property type="match status" value="1"/>
</dbReference>
<dbReference type="FunFam" id="1.10.565.10:FF:000024">
    <property type="entry name" value="Nuclear receptor subfamily 1 group I member 2"/>
    <property type="match status" value="1"/>
</dbReference>
<evidence type="ECO:0000256" key="17">
    <source>
        <dbReference type="ARBA" id="ARBA00037362"/>
    </source>
</evidence>
<dbReference type="InterPro" id="IPR013088">
    <property type="entry name" value="Znf_NHR/GATA"/>
</dbReference>
<dbReference type="InterPro" id="IPR001628">
    <property type="entry name" value="Znf_hrmn_rcpt"/>
</dbReference>